<dbReference type="PANTHER" id="PTHR15535">
    <property type="entry name" value="TRANSMEMBRANE PROTEIN 2-RELATED"/>
    <property type="match status" value="1"/>
</dbReference>
<name>A0AA40HAN9_CNENI</name>
<gene>
    <name evidence="2" type="ORF">QTO34_012650</name>
</gene>
<proteinExistence type="predicted"/>
<dbReference type="AlphaFoldDB" id="A0AA40HAN9"/>
<dbReference type="PANTHER" id="PTHR15535:SF15">
    <property type="entry name" value="CELL MIGRATION-INDUCING AND HYALURONAN-BINDING PROTEIN"/>
    <property type="match status" value="1"/>
</dbReference>
<feature type="region of interest" description="Disordered" evidence="1">
    <location>
        <begin position="1"/>
        <end position="20"/>
    </location>
</feature>
<dbReference type="EMBL" id="JAULJE010000025">
    <property type="protein sequence ID" value="KAK1327744.1"/>
    <property type="molecule type" value="Genomic_DNA"/>
</dbReference>
<accession>A0AA40HAN9</accession>
<dbReference type="Proteomes" id="UP001177744">
    <property type="component" value="Unassembled WGS sequence"/>
</dbReference>
<sequence>MRGELGFQHEGYSPHQDADPLKPRVPAIIKHFTAYKNQDHGAWLRGGDVWLDSCRFADNGIGLTLASGGTFPYDDGSKQEIKNSLFVGESGNVGTKMRTAGSGAPAAWTRAGGPCPSASRFARTAAASLRVADPERREGGADGFPEVGPTRDDVLRAARLHARDPPSWALRNVRAACRVPGPACKAQV</sequence>
<protein>
    <submittedName>
        <fullName evidence="2">Uncharacterized protein</fullName>
    </submittedName>
</protein>
<reference evidence="2" key="1">
    <citation type="submission" date="2023-06" db="EMBL/GenBank/DDBJ databases">
        <title>Reference genome for the Northern bat (Eptesicus nilssonii), a most northern bat species.</title>
        <authorList>
            <person name="Laine V.N."/>
            <person name="Pulliainen A.T."/>
            <person name="Lilley T.M."/>
        </authorList>
    </citation>
    <scope>NUCLEOTIDE SEQUENCE</scope>
    <source>
        <strain evidence="2">BLF_Eptnil</strain>
        <tissue evidence="2">Kidney</tissue>
    </source>
</reference>
<comment type="caution">
    <text evidence="2">The sequence shown here is derived from an EMBL/GenBank/DDBJ whole genome shotgun (WGS) entry which is preliminary data.</text>
</comment>
<dbReference type="InterPro" id="IPR052252">
    <property type="entry name" value="CEMIP/CEMIP2"/>
</dbReference>
<keyword evidence="3" id="KW-1185">Reference proteome</keyword>
<evidence type="ECO:0000313" key="2">
    <source>
        <dbReference type="EMBL" id="KAK1327744.1"/>
    </source>
</evidence>
<evidence type="ECO:0000256" key="1">
    <source>
        <dbReference type="SAM" id="MobiDB-lite"/>
    </source>
</evidence>
<organism evidence="2 3">
    <name type="scientific">Cnephaeus nilssonii</name>
    <name type="common">Northern bat</name>
    <name type="synonym">Eptesicus nilssonii</name>
    <dbReference type="NCBI Taxonomy" id="3371016"/>
    <lineage>
        <taxon>Eukaryota</taxon>
        <taxon>Metazoa</taxon>
        <taxon>Chordata</taxon>
        <taxon>Craniata</taxon>
        <taxon>Vertebrata</taxon>
        <taxon>Euteleostomi</taxon>
        <taxon>Mammalia</taxon>
        <taxon>Eutheria</taxon>
        <taxon>Laurasiatheria</taxon>
        <taxon>Chiroptera</taxon>
        <taxon>Yangochiroptera</taxon>
        <taxon>Vespertilionidae</taxon>
        <taxon>Cnephaeus</taxon>
    </lineage>
</organism>
<evidence type="ECO:0000313" key="3">
    <source>
        <dbReference type="Proteomes" id="UP001177744"/>
    </source>
</evidence>